<dbReference type="Gene3D" id="2.60.40.420">
    <property type="entry name" value="Cupredoxins - blue copper proteins"/>
    <property type="match status" value="1"/>
</dbReference>
<feature type="region of interest" description="Disordered" evidence="1">
    <location>
        <begin position="101"/>
        <end position="134"/>
    </location>
</feature>
<evidence type="ECO:0000313" key="5">
    <source>
        <dbReference type="Proteomes" id="UP001408789"/>
    </source>
</evidence>
<dbReference type="EMBL" id="JBCNJP010000019">
    <property type="protein sequence ID" value="KAK9061107.1"/>
    <property type="molecule type" value="Genomic_DNA"/>
</dbReference>
<dbReference type="PROSITE" id="PS51485">
    <property type="entry name" value="PHYTOCYANIN"/>
    <property type="match status" value="1"/>
</dbReference>
<dbReference type="SUPFAM" id="SSF49503">
    <property type="entry name" value="Cupredoxins"/>
    <property type="match status" value="1"/>
</dbReference>
<protein>
    <recommendedName>
        <fullName evidence="3">Phytocyanin domain-containing protein</fullName>
    </recommendedName>
</protein>
<name>A0AAP0GUI9_9ASTR</name>
<sequence length="147" mass="16050">MSHFHSVFFAVTAVITSVSATEYKVGGPAVGSRLPPINDTKVVEKWGFYHCDSRNPVAFYNDGETVIYLDKVGPMYFMSGVPDNCKQGLNMEVEVMNRPPVIRNPPPAIPNPPPAIPSPPEKTNPPPESKSDLISQVVDLACARRAE</sequence>
<dbReference type="GO" id="GO:0009055">
    <property type="term" value="F:electron transfer activity"/>
    <property type="evidence" value="ECO:0007669"/>
    <property type="project" value="InterPro"/>
</dbReference>
<keyword evidence="2" id="KW-0732">Signal</keyword>
<accession>A0AAP0GUI9</accession>
<evidence type="ECO:0000259" key="3">
    <source>
        <dbReference type="PROSITE" id="PS51485"/>
    </source>
</evidence>
<comment type="caution">
    <text evidence="4">The sequence shown here is derived from an EMBL/GenBank/DDBJ whole genome shotgun (WGS) entry which is preliminary data.</text>
</comment>
<evidence type="ECO:0000313" key="4">
    <source>
        <dbReference type="EMBL" id="KAK9061107.1"/>
    </source>
</evidence>
<gene>
    <name evidence="4" type="ORF">SSX86_018287</name>
</gene>
<dbReference type="InterPro" id="IPR003245">
    <property type="entry name" value="Phytocyanin_dom"/>
</dbReference>
<proteinExistence type="predicted"/>
<feature type="chain" id="PRO_5042987348" description="Phytocyanin domain-containing protein" evidence="2">
    <location>
        <begin position="21"/>
        <end position="147"/>
    </location>
</feature>
<feature type="signal peptide" evidence="2">
    <location>
        <begin position="1"/>
        <end position="20"/>
    </location>
</feature>
<dbReference type="Pfam" id="PF02298">
    <property type="entry name" value="Cu_bind_like"/>
    <property type="match status" value="1"/>
</dbReference>
<feature type="compositionally biased region" description="Pro residues" evidence="1">
    <location>
        <begin position="102"/>
        <end position="128"/>
    </location>
</feature>
<evidence type="ECO:0000256" key="1">
    <source>
        <dbReference type="SAM" id="MobiDB-lite"/>
    </source>
</evidence>
<dbReference type="AlphaFoldDB" id="A0AAP0GUI9"/>
<organism evidence="4 5">
    <name type="scientific">Deinandra increscens subsp. villosa</name>
    <dbReference type="NCBI Taxonomy" id="3103831"/>
    <lineage>
        <taxon>Eukaryota</taxon>
        <taxon>Viridiplantae</taxon>
        <taxon>Streptophyta</taxon>
        <taxon>Embryophyta</taxon>
        <taxon>Tracheophyta</taxon>
        <taxon>Spermatophyta</taxon>
        <taxon>Magnoliopsida</taxon>
        <taxon>eudicotyledons</taxon>
        <taxon>Gunneridae</taxon>
        <taxon>Pentapetalae</taxon>
        <taxon>asterids</taxon>
        <taxon>campanulids</taxon>
        <taxon>Asterales</taxon>
        <taxon>Asteraceae</taxon>
        <taxon>Asteroideae</taxon>
        <taxon>Heliantheae alliance</taxon>
        <taxon>Madieae</taxon>
        <taxon>Madiinae</taxon>
        <taxon>Deinandra</taxon>
    </lineage>
</organism>
<keyword evidence="5" id="KW-1185">Reference proteome</keyword>
<dbReference type="InterPro" id="IPR008972">
    <property type="entry name" value="Cupredoxin"/>
</dbReference>
<reference evidence="4 5" key="1">
    <citation type="submission" date="2024-04" db="EMBL/GenBank/DDBJ databases">
        <title>The reference genome of an endangered Asteraceae, Deinandra increscens subsp. villosa, native to the Central Coast of California.</title>
        <authorList>
            <person name="Guilliams M."/>
            <person name="Hasenstab-Lehman K."/>
            <person name="Meyer R."/>
            <person name="Mcevoy S."/>
        </authorList>
    </citation>
    <scope>NUCLEOTIDE SEQUENCE [LARGE SCALE GENOMIC DNA]</scope>
    <source>
        <tissue evidence="4">Leaf</tissue>
    </source>
</reference>
<feature type="domain" description="Phytocyanin" evidence="3">
    <location>
        <begin position="1"/>
        <end position="97"/>
    </location>
</feature>
<evidence type="ECO:0000256" key="2">
    <source>
        <dbReference type="SAM" id="SignalP"/>
    </source>
</evidence>
<dbReference type="Proteomes" id="UP001408789">
    <property type="component" value="Unassembled WGS sequence"/>
</dbReference>